<accession>A0ABU6K544</accession>
<dbReference type="Proteomes" id="UP001331561">
    <property type="component" value="Unassembled WGS sequence"/>
</dbReference>
<reference evidence="1 2" key="1">
    <citation type="submission" date="2024-01" db="EMBL/GenBank/DDBJ databases">
        <title>Uliginosibacterium soil sp. nov.</title>
        <authorList>
            <person name="Lv Y."/>
        </authorList>
    </citation>
    <scope>NUCLEOTIDE SEQUENCE [LARGE SCALE GENOMIC DNA]</scope>
    <source>
        <strain evidence="1 2">H3</strain>
    </source>
</reference>
<proteinExistence type="predicted"/>
<name>A0ABU6K544_9RHOO</name>
<keyword evidence="2" id="KW-1185">Reference proteome</keyword>
<dbReference type="EMBL" id="JAYXHS010000002">
    <property type="protein sequence ID" value="MEC5386772.1"/>
    <property type="molecule type" value="Genomic_DNA"/>
</dbReference>
<organism evidence="1 2">
    <name type="scientific">Uliginosibacterium silvisoli</name>
    <dbReference type="NCBI Taxonomy" id="3114758"/>
    <lineage>
        <taxon>Bacteria</taxon>
        <taxon>Pseudomonadati</taxon>
        <taxon>Pseudomonadota</taxon>
        <taxon>Betaproteobacteria</taxon>
        <taxon>Rhodocyclales</taxon>
        <taxon>Zoogloeaceae</taxon>
        <taxon>Uliginosibacterium</taxon>
    </lineage>
</organism>
<dbReference type="RefSeq" id="WP_327599731.1">
    <property type="nucleotide sequence ID" value="NZ_JAYXHS010000002.1"/>
</dbReference>
<evidence type="ECO:0000313" key="1">
    <source>
        <dbReference type="EMBL" id="MEC5386772.1"/>
    </source>
</evidence>
<sequence length="62" mass="6869">MIHYSSVSAFDAHNSGLLAAIRQRNDDVAPPDSLRSEEERLAWKDGVEEGCAIRHAFDLADD</sequence>
<comment type="caution">
    <text evidence="1">The sequence shown here is derived from an EMBL/GenBank/DDBJ whole genome shotgun (WGS) entry which is preliminary data.</text>
</comment>
<evidence type="ECO:0000313" key="2">
    <source>
        <dbReference type="Proteomes" id="UP001331561"/>
    </source>
</evidence>
<protein>
    <submittedName>
        <fullName evidence="1">Uncharacterized protein</fullName>
    </submittedName>
</protein>
<gene>
    <name evidence="1" type="ORF">VVD49_13640</name>
</gene>